<dbReference type="GO" id="GO:0005829">
    <property type="term" value="C:cytosol"/>
    <property type="evidence" value="ECO:0007669"/>
    <property type="project" value="UniProtKB-SubCell"/>
</dbReference>
<evidence type="ECO:0000256" key="4">
    <source>
        <dbReference type="ARBA" id="ARBA00022475"/>
    </source>
</evidence>
<dbReference type="Gene3D" id="3.40.30.10">
    <property type="entry name" value="Glutaredoxin"/>
    <property type="match status" value="1"/>
</dbReference>
<comment type="caution">
    <text evidence="11">The sequence shown here is derived from an EMBL/GenBank/DDBJ whole genome shotgun (WGS) entry which is preliminary data.</text>
</comment>
<comment type="similarity">
    <text evidence="3 10">Belongs to the SH3BGR family.</text>
</comment>
<dbReference type="CDD" id="cd03030">
    <property type="entry name" value="GRX_SH3BGR"/>
    <property type="match status" value="1"/>
</dbReference>
<dbReference type="InterPro" id="IPR006993">
    <property type="entry name" value="Glut_rich_SH3-bd"/>
</dbReference>
<dbReference type="OMA" id="FERCDIA"/>
<evidence type="ECO:0000256" key="2">
    <source>
        <dbReference type="ARBA" id="ARBA00004514"/>
    </source>
</evidence>
<comment type="function">
    <text evidence="8">Appears to function as an adapter protein that bridges proteins together or proteins with mRNAs. May function as a ubiquitin ligase-substrate adapter. Additionally, associates with translating cytoplasmic ribosomes and may promote the expression of specific mRNAs.</text>
</comment>
<evidence type="ECO:0000256" key="5">
    <source>
        <dbReference type="ARBA" id="ARBA00022490"/>
    </source>
</evidence>
<dbReference type="STRING" id="137246.A0A401RQC7"/>
<dbReference type="EMBL" id="BEZZ01001736">
    <property type="protein sequence ID" value="GCC20346.1"/>
    <property type="molecule type" value="Genomic_DNA"/>
</dbReference>
<proteinExistence type="inferred from homology"/>
<keyword evidence="6" id="KW-0729">SH3-binding</keyword>
<dbReference type="PANTHER" id="PTHR12232:SF5">
    <property type="entry name" value="ADAPTER SH3BGRL"/>
    <property type="match status" value="1"/>
</dbReference>
<dbReference type="SUPFAM" id="SSF52833">
    <property type="entry name" value="Thioredoxin-like"/>
    <property type="match status" value="1"/>
</dbReference>
<evidence type="ECO:0000256" key="1">
    <source>
        <dbReference type="ARBA" id="ARBA00004236"/>
    </source>
</evidence>
<dbReference type="GO" id="GO:0005886">
    <property type="term" value="C:plasma membrane"/>
    <property type="evidence" value="ECO:0007669"/>
    <property type="project" value="UniProtKB-SubCell"/>
</dbReference>
<name>A0A401RQC7_CHIPU</name>
<organism evidence="11 12">
    <name type="scientific">Chiloscyllium punctatum</name>
    <name type="common">Brownbanded bambooshark</name>
    <name type="synonym">Hemiscyllium punctatum</name>
    <dbReference type="NCBI Taxonomy" id="137246"/>
    <lineage>
        <taxon>Eukaryota</taxon>
        <taxon>Metazoa</taxon>
        <taxon>Chordata</taxon>
        <taxon>Craniata</taxon>
        <taxon>Vertebrata</taxon>
        <taxon>Chondrichthyes</taxon>
        <taxon>Elasmobranchii</taxon>
        <taxon>Galeomorphii</taxon>
        <taxon>Galeoidea</taxon>
        <taxon>Orectolobiformes</taxon>
        <taxon>Hemiscylliidae</taxon>
        <taxon>Chiloscyllium</taxon>
    </lineage>
</organism>
<dbReference type="Proteomes" id="UP000287033">
    <property type="component" value="Unassembled WGS sequence"/>
</dbReference>
<dbReference type="GO" id="GO:0017124">
    <property type="term" value="F:SH3 domain binding"/>
    <property type="evidence" value="ECO:0007669"/>
    <property type="project" value="UniProtKB-KW"/>
</dbReference>
<evidence type="ECO:0000256" key="10">
    <source>
        <dbReference type="PIRNR" id="PIRNR008142"/>
    </source>
</evidence>
<evidence type="ECO:0000256" key="3">
    <source>
        <dbReference type="ARBA" id="ARBA00007764"/>
    </source>
</evidence>
<evidence type="ECO:0000256" key="7">
    <source>
        <dbReference type="ARBA" id="ARBA00023136"/>
    </source>
</evidence>
<evidence type="ECO:0000256" key="6">
    <source>
        <dbReference type="ARBA" id="ARBA00023036"/>
    </source>
</evidence>
<reference evidence="11 12" key="1">
    <citation type="journal article" date="2018" name="Nat. Ecol. Evol.">
        <title>Shark genomes provide insights into elasmobranch evolution and the origin of vertebrates.</title>
        <authorList>
            <person name="Hara Y"/>
            <person name="Yamaguchi K"/>
            <person name="Onimaru K"/>
            <person name="Kadota M"/>
            <person name="Koyanagi M"/>
            <person name="Keeley SD"/>
            <person name="Tatsumi K"/>
            <person name="Tanaka K"/>
            <person name="Motone F"/>
            <person name="Kageyama Y"/>
            <person name="Nozu R"/>
            <person name="Adachi N"/>
            <person name="Nishimura O"/>
            <person name="Nakagawa R"/>
            <person name="Tanegashima C"/>
            <person name="Kiyatake I"/>
            <person name="Matsumoto R"/>
            <person name="Murakumo K"/>
            <person name="Nishida K"/>
            <person name="Terakita A"/>
            <person name="Kuratani S"/>
            <person name="Sato K"/>
            <person name="Hyodo S Kuraku.S."/>
        </authorList>
    </citation>
    <scope>NUCLEOTIDE SEQUENCE [LARGE SCALE GENOMIC DNA]</scope>
</reference>
<keyword evidence="4" id="KW-1003">Cell membrane</keyword>
<evidence type="ECO:0000313" key="12">
    <source>
        <dbReference type="Proteomes" id="UP000287033"/>
    </source>
</evidence>
<protein>
    <recommendedName>
        <fullName evidence="10">SH3 domain-binding glutamic acid-rich-like protein</fullName>
    </recommendedName>
</protein>
<dbReference type="InterPro" id="IPR051033">
    <property type="entry name" value="SH3BGR"/>
</dbReference>
<dbReference type="OrthoDB" id="9932926at2759"/>
<keyword evidence="12" id="KW-1185">Reference proteome</keyword>
<evidence type="ECO:0000256" key="9">
    <source>
        <dbReference type="ARBA" id="ARBA00047101"/>
    </source>
</evidence>
<dbReference type="AlphaFoldDB" id="A0A401RQC7"/>
<dbReference type="InterPro" id="IPR036249">
    <property type="entry name" value="Thioredoxin-like_sf"/>
</dbReference>
<keyword evidence="5" id="KW-0963">Cytoplasm</keyword>
<dbReference type="PANTHER" id="PTHR12232">
    <property type="entry name" value="SH3 DOMAIN-BINDING GLUTAMIC ACID-RICH-LIKE PROTEIN"/>
    <property type="match status" value="1"/>
</dbReference>
<keyword evidence="7" id="KW-0472">Membrane</keyword>
<gene>
    <name evidence="11" type="ORF">chiPu_0018904</name>
</gene>
<evidence type="ECO:0000256" key="8">
    <source>
        <dbReference type="ARBA" id="ARBA00045879"/>
    </source>
</evidence>
<comment type="subunit">
    <text evidence="9">Monomer. Interacts with PFN1/Profilin-1. Interacts with ERBB2. Interacts with ATG12. Interacts with BECN1. Interacts with translating ribosomes.</text>
</comment>
<dbReference type="PIRSF" id="PIRSF008142">
    <property type="entry name" value="SH3-bind_E-rich_L"/>
    <property type="match status" value="1"/>
</dbReference>
<sequence>MVIKVFIASSSGSKVIKKQQQEVLDYLQANKIEFERCDIAISDESKMFMRENVPENCRPVGGNPLPPQIFNNDHYCGNFEAFFDARENNAVYAFLGLTAPPGSKEAEALAKQES</sequence>
<comment type="subcellular location">
    <subcellularLocation>
        <location evidence="1">Cell membrane</location>
    </subcellularLocation>
    <subcellularLocation>
        <location evidence="2">Cytoplasm</location>
        <location evidence="2">Cytosol</location>
    </subcellularLocation>
</comment>
<evidence type="ECO:0000313" key="11">
    <source>
        <dbReference type="EMBL" id="GCC20346.1"/>
    </source>
</evidence>
<dbReference type="Pfam" id="PF04908">
    <property type="entry name" value="SH3BGR"/>
    <property type="match status" value="1"/>
</dbReference>
<accession>A0A401RQC7</accession>